<evidence type="ECO:0000313" key="2">
    <source>
        <dbReference type="EMBL" id="SKC06142.1"/>
    </source>
</evidence>
<dbReference type="InterPro" id="IPR037914">
    <property type="entry name" value="SpoVT-AbrB_sf"/>
</dbReference>
<dbReference type="STRING" id="651661.SAMN05660293_03934"/>
<sequence length="82" mass="9347">MLVRVRRIGNSQGVILSKNMMEQCDIKDLVNVEVKGNAIVIEPATQSPRAGWEQQFELAKSGSEDNLMEEFSNDFDVSEWTW</sequence>
<reference evidence="3" key="1">
    <citation type="submission" date="2017-02" db="EMBL/GenBank/DDBJ databases">
        <authorList>
            <person name="Varghese N."/>
            <person name="Submissions S."/>
        </authorList>
    </citation>
    <scope>NUCLEOTIDE SEQUENCE [LARGE SCALE GENOMIC DNA]</scope>
    <source>
        <strain evidence="3">DSM 22270</strain>
    </source>
</reference>
<evidence type="ECO:0000259" key="1">
    <source>
        <dbReference type="SMART" id="SM00966"/>
    </source>
</evidence>
<organism evidence="2 3">
    <name type="scientific">Dyadobacter psychrophilus</name>
    <dbReference type="NCBI Taxonomy" id="651661"/>
    <lineage>
        <taxon>Bacteria</taxon>
        <taxon>Pseudomonadati</taxon>
        <taxon>Bacteroidota</taxon>
        <taxon>Cytophagia</taxon>
        <taxon>Cytophagales</taxon>
        <taxon>Spirosomataceae</taxon>
        <taxon>Dyadobacter</taxon>
    </lineage>
</organism>
<evidence type="ECO:0000313" key="3">
    <source>
        <dbReference type="Proteomes" id="UP000190897"/>
    </source>
</evidence>
<dbReference type="GO" id="GO:0003677">
    <property type="term" value="F:DNA binding"/>
    <property type="evidence" value="ECO:0007669"/>
    <property type="project" value="InterPro"/>
</dbReference>
<dbReference type="Proteomes" id="UP000190897">
    <property type="component" value="Unassembled WGS sequence"/>
</dbReference>
<proteinExistence type="predicted"/>
<accession>A0A1T5GCP7</accession>
<feature type="domain" description="SpoVT-AbrB" evidence="1">
    <location>
        <begin position="6"/>
        <end position="49"/>
    </location>
</feature>
<dbReference type="AlphaFoldDB" id="A0A1T5GCP7"/>
<name>A0A1T5GCP7_9BACT</name>
<dbReference type="InterPro" id="IPR007159">
    <property type="entry name" value="SpoVT-AbrB_dom"/>
</dbReference>
<keyword evidence="3" id="KW-1185">Reference proteome</keyword>
<protein>
    <submittedName>
        <fullName evidence="2">Antitoxin MazE</fullName>
    </submittedName>
</protein>
<dbReference type="SUPFAM" id="SSF89447">
    <property type="entry name" value="AbrB/MazE/MraZ-like"/>
    <property type="match status" value="1"/>
</dbReference>
<dbReference type="EMBL" id="FUZA01000005">
    <property type="protein sequence ID" value="SKC06142.1"/>
    <property type="molecule type" value="Genomic_DNA"/>
</dbReference>
<dbReference type="Gene3D" id="2.10.260.10">
    <property type="match status" value="1"/>
</dbReference>
<dbReference type="SMART" id="SM00966">
    <property type="entry name" value="SpoVT_AbrB"/>
    <property type="match status" value="1"/>
</dbReference>
<gene>
    <name evidence="2" type="ORF">SAMN05660293_03934</name>
</gene>